<evidence type="ECO:0000313" key="3">
    <source>
        <dbReference type="RefSeq" id="XP_009760806.1"/>
    </source>
</evidence>
<name>A0A1U7V756_NICSY</name>
<dbReference type="GeneID" id="104213086"/>
<protein>
    <submittedName>
        <fullName evidence="3">Uncharacterized protein LOC104213086 isoform X2</fullName>
    </submittedName>
</protein>
<feature type="chain" id="PRO_5010559673" evidence="1">
    <location>
        <begin position="19"/>
        <end position="165"/>
    </location>
</feature>
<gene>
    <name evidence="3" type="primary">LOC104213086</name>
</gene>
<sequence>MRSRGMFLPLLSFSFTSTSFNAGVSKQGFPSRVNFDVQKFPVCKYCKKPSHTIDKCYKLHGYPPNFKFTKGSGSKKTAAHVEVNSPGPPANVVSNMDSESVKPSESNNVSMVPGLTQDQLPQLMMLLRQSHVSVDSSSTPTLMASANFAGASCVYEDLGQCLELN</sequence>
<proteinExistence type="predicted"/>
<evidence type="ECO:0000313" key="2">
    <source>
        <dbReference type="Proteomes" id="UP000189701"/>
    </source>
</evidence>
<reference evidence="2" key="1">
    <citation type="journal article" date="2013" name="Genome Biol.">
        <title>Reference genomes and transcriptomes of Nicotiana sylvestris and Nicotiana tomentosiformis.</title>
        <authorList>
            <person name="Sierro N."/>
            <person name="Battey J.N."/>
            <person name="Ouadi S."/>
            <person name="Bovet L."/>
            <person name="Goepfert S."/>
            <person name="Bakaher N."/>
            <person name="Peitsch M.C."/>
            <person name="Ivanov N.V."/>
        </authorList>
    </citation>
    <scope>NUCLEOTIDE SEQUENCE [LARGE SCALE GENOMIC DNA]</scope>
</reference>
<keyword evidence="2" id="KW-1185">Reference proteome</keyword>
<dbReference type="PANTHER" id="PTHR34222:SF33">
    <property type="entry name" value="RETROTRANSPOSON GAG DOMAIN-CONTAINING PROTEIN"/>
    <property type="match status" value="1"/>
</dbReference>
<dbReference type="AlphaFoldDB" id="A0A1U7V756"/>
<dbReference type="RefSeq" id="XP_009760806.1">
    <property type="nucleotide sequence ID" value="XM_009762504.1"/>
</dbReference>
<reference evidence="3" key="2">
    <citation type="submission" date="2025-08" db="UniProtKB">
        <authorList>
            <consortium name="RefSeq"/>
        </authorList>
    </citation>
    <scope>IDENTIFICATION</scope>
    <source>
        <tissue evidence="3">Leaf</tissue>
    </source>
</reference>
<dbReference type="Proteomes" id="UP000189701">
    <property type="component" value="Unplaced"/>
</dbReference>
<feature type="signal peptide" evidence="1">
    <location>
        <begin position="1"/>
        <end position="18"/>
    </location>
</feature>
<evidence type="ECO:0000256" key="1">
    <source>
        <dbReference type="SAM" id="SignalP"/>
    </source>
</evidence>
<keyword evidence="1" id="KW-0732">Signal</keyword>
<dbReference type="PANTHER" id="PTHR34222">
    <property type="entry name" value="GAG_PRE-INTEGRS DOMAIN-CONTAINING PROTEIN"/>
    <property type="match status" value="1"/>
</dbReference>
<accession>A0A1U7V756</accession>
<organism evidence="2 3">
    <name type="scientific">Nicotiana sylvestris</name>
    <name type="common">Wood tobacco</name>
    <name type="synonym">South American tobacco</name>
    <dbReference type="NCBI Taxonomy" id="4096"/>
    <lineage>
        <taxon>Eukaryota</taxon>
        <taxon>Viridiplantae</taxon>
        <taxon>Streptophyta</taxon>
        <taxon>Embryophyta</taxon>
        <taxon>Tracheophyta</taxon>
        <taxon>Spermatophyta</taxon>
        <taxon>Magnoliopsida</taxon>
        <taxon>eudicotyledons</taxon>
        <taxon>Gunneridae</taxon>
        <taxon>Pentapetalae</taxon>
        <taxon>asterids</taxon>
        <taxon>lamiids</taxon>
        <taxon>Solanales</taxon>
        <taxon>Solanaceae</taxon>
        <taxon>Nicotianoideae</taxon>
        <taxon>Nicotianeae</taxon>
        <taxon>Nicotiana</taxon>
    </lineage>
</organism>